<proteinExistence type="predicted"/>
<evidence type="ECO:0000313" key="2">
    <source>
        <dbReference type="EMBL" id="RKP27110.1"/>
    </source>
</evidence>
<feature type="compositionally biased region" description="Low complexity" evidence="1">
    <location>
        <begin position="26"/>
        <end position="52"/>
    </location>
</feature>
<keyword evidence="3" id="KW-1185">Reference proteome</keyword>
<dbReference type="Proteomes" id="UP000278143">
    <property type="component" value="Unassembled WGS sequence"/>
</dbReference>
<feature type="compositionally biased region" description="Acidic residues" evidence="1">
    <location>
        <begin position="119"/>
        <end position="128"/>
    </location>
</feature>
<evidence type="ECO:0000313" key="3">
    <source>
        <dbReference type="Proteomes" id="UP000278143"/>
    </source>
</evidence>
<dbReference type="AlphaFoldDB" id="A0A4P9Z635"/>
<feature type="compositionally biased region" description="Basic and acidic residues" evidence="1">
    <location>
        <begin position="1"/>
        <end position="10"/>
    </location>
</feature>
<feature type="region of interest" description="Disordered" evidence="1">
    <location>
        <begin position="83"/>
        <end position="176"/>
    </location>
</feature>
<dbReference type="OrthoDB" id="5595833at2759"/>
<name>A0A4P9Z635_9FUNG</name>
<reference evidence="3" key="1">
    <citation type="journal article" date="2018" name="Nat. Microbiol.">
        <title>Leveraging single-cell genomics to expand the fungal tree of life.</title>
        <authorList>
            <person name="Ahrendt S.R."/>
            <person name="Quandt C.A."/>
            <person name="Ciobanu D."/>
            <person name="Clum A."/>
            <person name="Salamov A."/>
            <person name="Andreopoulos B."/>
            <person name="Cheng J.F."/>
            <person name="Woyke T."/>
            <person name="Pelin A."/>
            <person name="Henrissat B."/>
            <person name="Reynolds N.K."/>
            <person name="Benny G.L."/>
            <person name="Smith M.E."/>
            <person name="James T.Y."/>
            <person name="Grigoriev I.V."/>
        </authorList>
    </citation>
    <scope>NUCLEOTIDE SEQUENCE [LARGE SCALE GENOMIC DNA]</scope>
    <source>
        <strain evidence="3">Benny S71-1</strain>
    </source>
</reference>
<sequence length="206" mass="21239">MALIEGERPTHSATVDGQTRPDDAAAARSSSSTPAPAAGEASCAAATASTAELQSPPSPPPYVSLTELPKLSRVFSANAPVTDGAAEVATQPQPTAQMQMSSVASGQQDDAGFDSDATMADDDDDSDDSSSGPGNVVDHSKYAQCSLDERRKSMSQYKSGPPIDEEKEAEKKQSRPVKVMSYTAEAIQAGIGCLIGVALCGCFGQH</sequence>
<gene>
    <name evidence="2" type="ORF">SYNPS1DRAFT_27227</name>
</gene>
<protein>
    <submittedName>
        <fullName evidence="2">Uncharacterized protein</fullName>
    </submittedName>
</protein>
<accession>A0A4P9Z635</accession>
<feature type="compositionally biased region" description="Polar residues" evidence="1">
    <location>
        <begin position="90"/>
        <end position="108"/>
    </location>
</feature>
<evidence type="ECO:0000256" key="1">
    <source>
        <dbReference type="SAM" id="MobiDB-lite"/>
    </source>
</evidence>
<dbReference type="EMBL" id="KZ989268">
    <property type="protein sequence ID" value="RKP27110.1"/>
    <property type="molecule type" value="Genomic_DNA"/>
</dbReference>
<feature type="region of interest" description="Disordered" evidence="1">
    <location>
        <begin position="1"/>
        <end position="65"/>
    </location>
</feature>
<organism evidence="2 3">
    <name type="scientific">Syncephalis pseudoplumigaleata</name>
    <dbReference type="NCBI Taxonomy" id="1712513"/>
    <lineage>
        <taxon>Eukaryota</taxon>
        <taxon>Fungi</taxon>
        <taxon>Fungi incertae sedis</taxon>
        <taxon>Zoopagomycota</taxon>
        <taxon>Zoopagomycotina</taxon>
        <taxon>Zoopagomycetes</taxon>
        <taxon>Zoopagales</taxon>
        <taxon>Piptocephalidaceae</taxon>
        <taxon>Syncephalis</taxon>
    </lineage>
</organism>